<evidence type="ECO:0000259" key="2">
    <source>
        <dbReference type="Pfam" id="PF00561"/>
    </source>
</evidence>
<dbReference type="AlphaFoldDB" id="A0A6F9EFZ9"/>
<dbReference type="EMBL" id="LR792683">
    <property type="protein sequence ID" value="CAB3395866.1"/>
    <property type="molecule type" value="Genomic_DNA"/>
</dbReference>
<feature type="domain" description="AB hydrolase-1" evidence="2">
    <location>
        <begin position="128"/>
        <end position="371"/>
    </location>
</feature>
<dbReference type="InterPro" id="IPR050266">
    <property type="entry name" value="AB_hydrolase_sf"/>
</dbReference>
<dbReference type="Gene3D" id="3.40.50.1820">
    <property type="entry name" value="alpha/beta hydrolase"/>
    <property type="match status" value="1"/>
</dbReference>
<dbReference type="InterPro" id="IPR000073">
    <property type="entry name" value="AB_hydrolase_1"/>
</dbReference>
<dbReference type="RefSeq" id="WP_170086421.1">
    <property type="nucleotide sequence ID" value="NZ_CP047971.1"/>
</dbReference>
<gene>
    <name evidence="3" type="ORF">COOX1_3124</name>
</gene>
<keyword evidence="3" id="KW-0378">Hydrolase</keyword>
<evidence type="ECO:0000313" key="3">
    <source>
        <dbReference type="EMBL" id="CAB3395866.1"/>
    </source>
</evidence>
<dbReference type="GO" id="GO:0016787">
    <property type="term" value="F:hydrolase activity"/>
    <property type="evidence" value="ECO:0007669"/>
    <property type="project" value="UniProtKB-KW"/>
</dbReference>
<dbReference type="InterPro" id="IPR029058">
    <property type="entry name" value="AB_hydrolase_fold"/>
</dbReference>
<dbReference type="Pfam" id="PF00561">
    <property type="entry name" value="Abhydrolase_1"/>
    <property type="match status" value="1"/>
</dbReference>
<reference evidence="3 4" key="1">
    <citation type="submission" date="2020-04" db="EMBL/GenBank/DDBJ databases">
        <authorList>
            <person name="Hogendoorn C."/>
        </authorList>
    </citation>
    <scope>NUCLEOTIDE SEQUENCE [LARGE SCALE GENOMIC DNA]</scope>
    <source>
        <strain evidence="3">COOX1</strain>
    </source>
</reference>
<protein>
    <submittedName>
        <fullName evidence="3">Alpha/beta hydrolase</fullName>
    </submittedName>
</protein>
<accession>A0A6F9EFZ9</accession>
<dbReference type="SUPFAM" id="SSF53474">
    <property type="entry name" value="alpha/beta-Hydrolases"/>
    <property type="match status" value="1"/>
</dbReference>
<dbReference type="PANTHER" id="PTHR43798">
    <property type="entry name" value="MONOACYLGLYCEROL LIPASE"/>
    <property type="match status" value="1"/>
</dbReference>
<organism evidence="3 4">
    <name type="scientific">Kyrpidia spormannii</name>
    <dbReference type="NCBI Taxonomy" id="2055160"/>
    <lineage>
        <taxon>Bacteria</taxon>
        <taxon>Bacillati</taxon>
        <taxon>Bacillota</taxon>
        <taxon>Bacilli</taxon>
        <taxon>Bacillales</taxon>
        <taxon>Alicyclobacillaceae</taxon>
        <taxon>Kyrpidia</taxon>
    </lineage>
</organism>
<proteinExistence type="predicted"/>
<name>A0A6F9EFZ9_9BACL</name>
<dbReference type="GO" id="GO:0016020">
    <property type="term" value="C:membrane"/>
    <property type="evidence" value="ECO:0007669"/>
    <property type="project" value="TreeGrafter"/>
</dbReference>
<feature type="region of interest" description="Disordered" evidence="1">
    <location>
        <begin position="1"/>
        <end position="21"/>
    </location>
</feature>
<sequence>MKSMQSLARASHPAPDRELAVRPRPFRTMTRAKTIAMWAVGLCLLLTGCAPGGNTAVSSESNNKPRESTGSVVAHQHRIPCSDPGIELFLKEKVLESGTSGTPTPTRAVLFLEPFGIPTAEAFDVPGYSWMDQLARQGFDTWALDFRGFGRSTRPASMNQPPNQNPPVVRLDDILKDVDAAVTFIKTSRSVTSVDLIGWSYGGVAAGAYAARHPDNVHRLVLYGAMHGFRLPGMTQPMEEKPGVPKKDIPAYQLATFAMTMQHWNMMMNGRTLVSVDAVEGAKKVFMESDPTAGDRNPPSIRRPMGPMMDLYAIWSDKPIFDAGKILSPTLVVRGDSDFFADPTLFGKLTAAREKKEVVIPEATHWAIYEKNRGILLDQTLKFLQAS</sequence>
<evidence type="ECO:0000313" key="4">
    <source>
        <dbReference type="Proteomes" id="UP000502196"/>
    </source>
</evidence>
<evidence type="ECO:0000256" key="1">
    <source>
        <dbReference type="SAM" id="MobiDB-lite"/>
    </source>
</evidence>
<dbReference type="Proteomes" id="UP000502196">
    <property type="component" value="Chromosome"/>
</dbReference>
<feature type="region of interest" description="Disordered" evidence="1">
    <location>
        <begin position="55"/>
        <end position="75"/>
    </location>
</feature>
<dbReference type="PANTHER" id="PTHR43798:SF33">
    <property type="entry name" value="HYDROLASE, PUTATIVE (AFU_ORTHOLOGUE AFUA_2G14860)-RELATED"/>
    <property type="match status" value="1"/>
</dbReference>